<organism evidence="1 2">
    <name type="scientific">Portunus trituberculatus</name>
    <name type="common">Swimming crab</name>
    <name type="synonym">Neptunus trituberculatus</name>
    <dbReference type="NCBI Taxonomy" id="210409"/>
    <lineage>
        <taxon>Eukaryota</taxon>
        <taxon>Metazoa</taxon>
        <taxon>Ecdysozoa</taxon>
        <taxon>Arthropoda</taxon>
        <taxon>Crustacea</taxon>
        <taxon>Multicrustacea</taxon>
        <taxon>Malacostraca</taxon>
        <taxon>Eumalacostraca</taxon>
        <taxon>Eucarida</taxon>
        <taxon>Decapoda</taxon>
        <taxon>Pleocyemata</taxon>
        <taxon>Brachyura</taxon>
        <taxon>Eubrachyura</taxon>
        <taxon>Portunoidea</taxon>
        <taxon>Portunidae</taxon>
        <taxon>Portuninae</taxon>
        <taxon>Portunus</taxon>
    </lineage>
</organism>
<reference evidence="1 2" key="1">
    <citation type="submission" date="2019-05" db="EMBL/GenBank/DDBJ databases">
        <title>Another draft genome of Portunus trituberculatus and its Hox gene families provides insights of decapod evolution.</title>
        <authorList>
            <person name="Jeong J.-H."/>
            <person name="Song I."/>
            <person name="Kim S."/>
            <person name="Choi T."/>
            <person name="Kim D."/>
            <person name="Ryu S."/>
            <person name="Kim W."/>
        </authorList>
    </citation>
    <scope>NUCLEOTIDE SEQUENCE [LARGE SCALE GENOMIC DNA]</scope>
    <source>
        <tissue evidence="1">Muscle</tissue>
    </source>
</reference>
<dbReference type="Proteomes" id="UP000324222">
    <property type="component" value="Unassembled WGS sequence"/>
</dbReference>
<protein>
    <submittedName>
        <fullName evidence="1">Uncharacterized protein</fullName>
    </submittedName>
</protein>
<keyword evidence="2" id="KW-1185">Reference proteome</keyword>
<evidence type="ECO:0000313" key="1">
    <source>
        <dbReference type="EMBL" id="MPC62001.1"/>
    </source>
</evidence>
<accession>A0A5B7GPD7</accession>
<dbReference type="AlphaFoldDB" id="A0A5B7GPD7"/>
<comment type="caution">
    <text evidence="1">The sequence shown here is derived from an EMBL/GenBank/DDBJ whole genome shotgun (WGS) entry which is preliminary data.</text>
</comment>
<proteinExistence type="predicted"/>
<evidence type="ECO:0000313" key="2">
    <source>
        <dbReference type="Proteomes" id="UP000324222"/>
    </source>
</evidence>
<dbReference type="EMBL" id="VSRR010019199">
    <property type="protein sequence ID" value="MPC62001.1"/>
    <property type="molecule type" value="Genomic_DNA"/>
</dbReference>
<sequence length="70" mass="8197">MELTINALARLVTEGRAEGLGSSYRREGKTGREKLRFYRGGLEGVKHHQERIKLTQEGKNERCRRRLRED</sequence>
<gene>
    <name evidence="1" type="ORF">E2C01_056080</name>
</gene>
<name>A0A5B7GPD7_PORTR</name>